<comment type="function">
    <text evidence="7">Possible subunit of a heme lyase.</text>
</comment>
<evidence type="ECO:0000256" key="5">
    <source>
        <dbReference type="ARBA" id="ARBA00022748"/>
    </source>
</evidence>
<evidence type="ECO:0000313" key="10">
    <source>
        <dbReference type="Proteomes" id="UP000092544"/>
    </source>
</evidence>
<dbReference type="GO" id="GO:0046872">
    <property type="term" value="F:metal ion binding"/>
    <property type="evidence" value="ECO:0007669"/>
    <property type="project" value="UniProtKB-KW"/>
</dbReference>
<dbReference type="STRING" id="1792290.MSP8886_02566"/>
<keyword evidence="10" id="KW-1185">Reference proteome</keyword>
<feature type="domain" description="CcmH/CycL/Ccl2/NrfF N-terminal" evidence="8">
    <location>
        <begin position="15"/>
        <end position="136"/>
    </location>
</feature>
<keyword evidence="7" id="KW-0812">Transmembrane</keyword>
<evidence type="ECO:0000256" key="6">
    <source>
        <dbReference type="ARBA" id="ARBA00023004"/>
    </source>
</evidence>
<reference evidence="9 10" key="1">
    <citation type="submission" date="2016-06" db="EMBL/GenBank/DDBJ databases">
        <authorList>
            <person name="Kjaerup R.B."/>
            <person name="Dalgaard T.S."/>
            <person name="Juul-Madsen H.R."/>
        </authorList>
    </citation>
    <scope>NUCLEOTIDE SEQUENCE [LARGE SCALE GENOMIC DNA]</scope>
    <source>
        <strain evidence="9 10">CECT 8886</strain>
    </source>
</reference>
<keyword evidence="5" id="KW-0201">Cytochrome c-type biogenesis</keyword>
<dbReference type="InterPro" id="IPR051263">
    <property type="entry name" value="C-type_cytochrome_biogenesis"/>
</dbReference>
<evidence type="ECO:0000256" key="1">
    <source>
        <dbReference type="ARBA" id="ARBA00010342"/>
    </source>
</evidence>
<dbReference type="InterPro" id="IPR005616">
    <property type="entry name" value="CcmH/CycL/Ccl2/NrfF_N"/>
</dbReference>
<dbReference type="PANTHER" id="PTHR47870">
    <property type="entry name" value="CYTOCHROME C-TYPE BIOGENESIS PROTEIN CCMH"/>
    <property type="match status" value="1"/>
</dbReference>
<keyword evidence="6 7" id="KW-0408">Iron</keyword>
<accession>A0A1A8TJ45</accession>
<name>A0A1A8TJ45_9GAMM</name>
<dbReference type="EMBL" id="FLOB01000005">
    <property type="protein sequence ID" value="SBS32835.1"/>
    <property type="molecule type" value="Genomic_DNA"/>
</dbReference>
<protein>
    <recommendedName>
        <fullName evidence="7">Cytochrome c-type biogenesis protein</fullName>
    </recommendedName>
</protein>
<dbReference type="CDD" id="cd16378">
    <property type="entry name" value="CcmH_N"/>
    <property type="match status" value="1"/>
</dbReference>
<evidence type="ECO:0000256" key="3">
    <source>
        <dbReference type="ARBA" id="ARBA00022723"/>
    </source>
</evidence>
<dbReference type="Proteomes" id="UP000092544">
    <property type="component" value="Unassembled WGS sequence"/>
</dbReference>
<dbReference type="PANTHER" id="PTHR47870:SF1">
    <property type="entry name" value="CYTOCHROME C-TYPE BIOGENESIS PROTEIN CCMH"/>
    <property type="match status" value="1"/>
</dbReference>
<evidence type="ECO:0000259" key="8">
    <source>
        <dbReference type="Pfam" id="PF03918"/>
    </source>
</evidence>
<dbReference type="OrthoDB" id="9804975at2"/>
<sequence length="143" mass="16259">MIDAAIFRRLIKLVVWLVLSCAVYGQAEELMTFSSPVNQTRYDALVKELRCPKCQNQDIADSGAGIAKDLRHKIHDMIENGQSDKEIVDYMVARYGDFVLYRPKHNAATFALWYGPFILLGIGLVIFAVVIIRNRLRRKGESV</sequence>
<evidence type="ECO:0000256" key="4">
    <source>
        <dbReference type="ARBA" id="ARBA00022729"/>
    </source>
</evidence>
<keyword evidence="7" id="KW-0472">Membrane</keyword>
<keyword evidence="3 7" id="KW-0479">Metal-binding</keyword>
<dbReference type="InterPro" id="IPR038297">
    <property type="entry name" value="CcmH/CycL/NrfF/Ccl2_sf"/>
</dbReference>
<dbReference type="FunFam" id="1.10.8.640:FF:000001">
    <property type="entry name" value="Cytochrome c-type biogenesis protein"/>
    <property type="match status" value="1"/>
</dbReference>
<organism evidence="9 10">
    <name type="scientific">Marinomonas spartinae</name>
    <dbReference type="NCBI Taxonomy" id="1792290"/>
    <lineage>
        <taxon>Bacteria</taxon>
        <taxon>Pseudomonadati</taxon>
        <taxon>Pseudomonadota</taxon>
        <taxon>Gammaproteobacteria</taxon>
        <taxon>Oceanospirillales</taxon>
        <taxon>Oceanospirillaceae</taxon>
        <taxon>Marinomonas</taxon>
    </lineage>
</organism>
<dbReference type="RefSeq" id="WP_067016984.1">
    <property type="nucleotide sequence ID" value="NZ_FLOB01000005.1"/>
</dbReference>
<dbReference type="Gene3D" id="1.10.8.640">
    <property type="entry name" value="Cytochrome C biogenesis protein"/>
    <property type="match status" value="1"/>
</dbReference>
<gene>
    <name evidence="9" type="primary">ccmH</name>
    <name evidence="9" type="ORF">MSP8886_02566</name>
</gene>
<keyword evidence="4 7" id="KW-0732">Signal</keyword>
<feature type="transmembrane region" description="Helical" evidence="7">
    <location>
        <begin position="111"/>
        <end position="132"/>
    </location>
</feature>
<proteinExistence type="inferred from homology"/>
<dbReference type="GO" id="GO:0017004">
    <property type="term" value="P:cytochrome complex assembly"/>
    <property type="evidence" value="ECO:0007669"/>
    <property type="project" value="UniProtKB-KW"/>
</dbReference>
<comment type="similarity">
    <text evidence="1 7">Belongs to the CcmH/CycL/Ccl2/NrfF family.</text>
</comment>
<keyword evidence="7" id="KW-1133">Transmembrane helix</keyword>
<evidence type="ECO:0000256" key="7">
    <source>
        <dbReference type="RuleBase" id="RU364112"/>
    </source>
</evidence>
<dbReference type="AlphaFoldDB" id="A0A1A8TJ45"/>
<evidence type="ECO:0000256" key="2">
    <source>
        <dbReference type="ARBA" id="ARBA00022617"/>
    </source>
</evidence>
<dbReference type="Pfam" id="PF03918">
    <property type="entry name" value="CcmH"/>
    <property type="match status" value="1"/>
</dbReference>
<keyword evidence="2 7" id="KW-0349">Heme</keyword>
<dbReference type="GO" id="GO:0005886">
    <property type="term" value="C:plasma membrane"/>
    <property type="evidence" value="ECO:0007669"/>
    <property type="project" value="TreeGrafter"/>
</dbReference>
<evidence type="ECO:0000313" key="9">
    <source>
        <dbReference type="EMBL" id="SBS32835.1"/>
    </source>
</evidence>